<evidence type="ECO:0000313" key="2">
    <source>
        <dbReference type="Proteomes" id="UP000315082"/>
    </source>
</evidence>
<name>A0A518JM52_9BACT</name>
<reference evidence="1 2" key="1">
    <citation type="submission" date="2019-02" db="EMBL/GenBank/DDBJ databases">
        <title>Deep-cultivation of Planctomycetes and their phenomic and genomic characterization uncovers novel biology.</title>
        <authorList>
            <person name="Wiegand S."/>
            <person name="Jogler M."/>
            <person name="Boedeker C."/>
            <person name="Pinto D."/>
            <person name="Vollmers J."/>
            <person name="Rivas-Marin E."/>
            <person name="Kohn T."/>
            <person name="Peeters S.H."/>
            <person name="Heuer A."/>
            <person name="Rast P."/>
            <person name="Oberbeckmann S."/>
            <person name="Bunk B."/>
            <person name="Jeske O."/>
            <person name="Meyerdierks A."/>
            <person name="Storesund J.E."/>
            <person name="Kallscheuer N."/>
            <person name="Luecker S."/>
            <person name="Lage O.M."/>
            <person name="Pohl T."/>
            <person name="Merkel B.J."/>
            <person name="Hornburger P."/>
            <person name="Mueller R.-W."/>
            <person name="Bruemmer F."/>
            <person name="Labrenz M."/>
            <person name="Spormann A.M."/>
            <person name="Op den Camp H."/>
            <person name="Overmann J."/>
            <person name="Amann R."/>
            <person name="Jetten M.S.M."/>
            <person name="Mascher T."/>
            <person name="Medema M.H."/>
            <person name="Devos D.P."/>
            <person name="Kaster A.-K."/>
            <person name="Ovreas L."/>
            <person name="Rohde M."/>
            <person name="Galperin M.Y."/>
            <person name="Jogler C."/>
        </authorList>
    </citation>
    <scope>NUCLEOTIDE SEQUENCE [LARGE SCALE GENOMIC DNA]</scope>
    <source>
        <strain evidence="1 2">Poly24</strain>
    </source>
</reference>
<sequence length="72" mass="8012">MCPMLQHWTPPADSRLNLAAAGVLVDNAASQVDSDFARAKANRCQWGRTATRPCSFRLARTVVLRRNNQTPM</sequence>
<keyword evidence="2" id="KW-1185">Reference proteome</keyword>
<accession>A0A518JM52</accession>
<dbReference type="KEGG" id="rcf:Poly24_02910"/>
<evidence type="ECO:0000313" key="1">
    <source>
        <dbReference type="EMBL" id="QDV66604.1"/>
    </source>
</evidence>
<organism evidence="1 2">
    <name type="scientific">Rosistilla carotiformis</name>
    <dbReference type="NCBI Taxonomy" id="2528017"/>
    <lineage>
        <taxon>Bacteria</taxon>
        <taxon>Pseudomonadati</taxon>
        <taxon>Planctomycetota</taxon>
        <taxon>Planctomycetia</taxon>
        <taxon>Pirellulales</taxon>
        <taxon>Pirellulaceae</taxon>
        <taxon>Rosistilla</taxon>
    </lineage>
</organism>
<proteinExistence type="predicted"/>
<gene>
    <name evidence="1" type="ORF">Poly24_02910</name>
</gene>
<dbReference type="Proteomes" id="UP000315082">
    <property type="component" value="Chromosome"/>
</dbReference>
<dbReference type="EMBL" id="CP036348">
    <property type="protein sequence ID" value="QDV66604.1"/>
    <property type="molecule type" value="Genomic_DNA"/>
</dbReference>
<protein>
    <submittedName>
        <fullName evidence="1">Uncharacterized protein</fullName>
    </submittedName>
</protein>
<dbReference type="AlphaFoldDB" id="A0A518JM52"/>